<comment type="caution">
    <text evidence="1">The sequence shown here is derived from an EMBL/GenBank/DDBJ whole genome shotgun (WGS) entry which is preliminary data.</text>
</comment>
<protein>
    <submittedName>
        <fullName evidence="1">Uncharacterized protein</fullName>
    </submittedName>
</protein>
<sequence length="62" mass="6711">MGLPDSGCVPSFEGMGLSKSSFIGDARARVHGSLFSWWTRASLDAIAQPLDDHMIVCHYLDG</sequence>
<dbReference type="AlphaFoldDB" id="A0A328VE95"/>
<proteinExistence type="predicted"/>
<organism evidence="1 2">
    <name type="scientific">Thermogemmatispora tikiterensis</name>
    <dbReference type="NCBI Taxonomy" id="1825093"/>
    <lineage>
        <taxon>Bacteria</taxon>
        <taxon>Bacillati</taxon>
        <taxon>Chloroflexota</taxon>
        <taxon>Ktedonobacteria</taxon>
        <taxon>Thermogemmatisporales</taxon>
        <taxon>Thermogemmatisporaceae</taxon>
        <taxon>Thermogemmatispora</taxon>
    </lineage>
</organism>
<dbReference type="EMBL" id="MCIF01000002">
    <property type="protein sequence ID" value="RAQ94080.1"/>
    <property type="molecule type" value="Genomic_DNA"/>
</dbReference>
<dbReference type="Proteomes" id="UP000248706">
    <property type="component" value="Unassembled WGS sequence"/>
</dbReference>
<evidence type="ECO:0000313" key="1">
    <source>
        <dbReference type="EMBL" id="RAQ94080.1"/>
    </source>
</evidence>
<evidence type="ECO:0000313" key="2">
    <source>
        <dbReference type="Proteomes" id="UP000248706"/>
    </source>
</evidence>
<keyword evidence="2" id="KW-1185">Reference proteome</keyword>
<accession>A0A328VE95</accession>
<reference evidence="1 2" key="1">
    <citation type="submission" date="2016-08" db="EMBL/GenBank/DDBJ databases">
        <title>Analysis of Carbohydrate Active Enzymes in Thermogemmatispora T81 Reveals Carbohydrate Degradation Ability.</title>
        <authorList>
            <person name="Tomazini A."/>
            <person name="Lal S."/>
            <person name="Stott M."/>
            <person name="Henrissat B."/>
            <person name="Polikarpov I."/>
            <person name="Sparling R."/>
            <person name="Levin D.B."/>
        </authorList>
    </citation>
    <scope>NUCLEOTIDE SEQUENCE [LARGE SCALE GENOMIC DNA]</scope>
    <source>
        <strain evidence="1 2">T81</strain>
    </source>
</reference>
<name>A0A328VE95_9CHLR</name>
<gene>
    <name evidence="1" type="ORF">A4R35_00950</name>
</gene>